<feature type="domain" description="RRM" evidence="10">
    <location>
        <begin position="16"/>
        <end position="87"/>
    </location>
</feature>
<feature type="region of interest" description="Disordered" evidence="9">
    <location>
        <begin position="208"/>
        <end position="293"/>
    </location>
</feature>
<accession>A0A6J3GRR8</accession>
<dbReference type="InterPro" id="IPR051186">
    <property type="entry name" value="RRM_HNRPC/RALY_subfam"/>
</dbReference>
<protein>
    <submittedName>
        <fullName evidence="12">Heterogeneous nuclear ribonucleoprotein C-like</fullName>
    </submittedName>
</protein>
<dbReference type="FunFam" id="3.30.70.330:FF:000019">
    <property type="entry name" value="heterogeneous nuclear ribonucleoproteins C1/C2 isoform X1"/>
    <property type="match status" value="1"/>
</dbReference>
<keyword evidence="4" id="KW-0175">Coiled coil</keyword>
<evidence type="ECO:0000313" key="12">
    <source>
        <dbReference type="RefSeq" id="XP_032120480.1"/>
    </source>
</evidence>
<dbReference type="GeneID" id="116540819"/>
<dbReference type="InterPro" id="IPR000504">
    <property type="entry name" value="RRM_dom"/>
</dbReference>
<keyword evidence="5" id="KW-0539">Nucleus</keyword>
<feature type="region of interest" description="Disordered" evidence="9">
    <location>
        <begin position="125"/>
        <end position="187"/>
    </location>
</feature>
<dbReference type="PROSITE" id="PS50102">
    <property type="entry name" value="RRM"/>
    <property type="match status" value="1"/>
</dbReference>
<organism evidence="11 12">
    <name type="scientific">Sapajus apella</name>
    <name type="common">Brown-capped capuchin</name>
    <name type="synonym">Cebus apella</name>
    <dbReference type="NCBI Taxonomy" id="9515"/>
    <lineage>
        <taxon>Eukaryota</taxon>
        <taxon>Metazoa</taxon>
        <taxon>Chordata</taxon>
        <taxon>Craniata</taxon>
        <taxon>Vertebrata</taxon>
        <taxon>Euteleostomi</taxon>
        <taxon>Mammalia</taxon>
        <taxon>Eutheria</taxon>
        <taxon>Euarchontoglires</taxon>
        <taxon>Primates</taxon>
        <taxon>Haplorrhini</taxon>
        <taxon>Platyrrhini</taxon>
        <taxon>Cebidae</taxon>
        <taxon>Cebinae</taxon>
        <taxon>Sapajus</taxon>
    </lineage>
</organism>
<feature type="compositionally biased region" description="Acidic residues" evidence="9">
    <location>
        <begin position="242"/>
        <end position="263"/>
    </location>
</feature>
<proteinExistence type="inferred from homology"/>
<dbReference type="InterPro" id="IPR012677">
    <property type="entry name" value="Nucleotide-bd_a/b_plait_sf"/>
</dbReference>
<gene>
    <name evidence="12" type="primary">LOC116540819</name>
</gene>
<dbReference type="PANTHER" id="PTHR13968:SF3">
    <property type="entry name" value="HETEROGENEOUS NUCLEAR RIBONUCLEOPROTEINS C1_C2"/>
    <property type="match status" value="1"/>
</dbReference>
<evidence type="ECO:0000256" key="3">
    <source>
        <dbReference type="ARBA" id="ARBA00022884"/>
    </source>
</evidence>
<dbReference type="AlphaFoldDB" id="A0A6J3GRR8"/>
<keyword evidence="3 8" id="KW-0694">RNA-binding</keyword>
<feature type="compositionally biased region" description="Acidic residues" evidence="9">
    <location>
        <begin position="275"/>
        <end position="293"/>
    </location>
</feature>
<evidence type="ECO:0000256" key="2">
    <source>
        <dbReference type="ARBA" id="ARBA00008631"/>
    </source>
</evidence>
<sequence>MASNVTNKTDPRSMNSRVFIGNLNTLVVKKSDVEAIFSKYGKIVGCSVHKGFAFVQYVNERNARAAVAGEDGRMIAGQVLDINLAAEPKVNRGKAGVKLSAAEMYGSSFDLDYDFQRDSYDRMYSYPARVPPTPPIARAVVPSKRQRVSGNTSRRGKSGFNSKSGQRGSSKSGKLKGDDLQAIKKEPTQIKQKVDSLLENLEKIEKEQSKQAVEMKNDKSEEEQSSSSVKKDETNVKMDSEGGADDSAEEGDLLDDDDNEDRGDDQLDLIKDDEKEAEEGEDDRDSANGEDDS</sequence>
<dbReference type="GO" id="GO:0003723">
    <property type="term" value="F:RNA binding"/>
    <property type="evidence" value="ECO:0007669"/>
    <property type="project" value="UniProtKB-UniRule"/>
</dbReference>
<evidence type="ECO:0000256" key="9">
    <source>
        <dbReference type="SAM" id="MobiDB-lite"/>
    </source>
</evidence>
<dbReference type="SUPFAM" id="SSF54928">
    <property type="entry name" value="RNA-binding domain, RBD"/>
    <property type="match status" value="1"/>
</dbReference>
<feature type="compositionally biased region" description="Basic and acidic residues" evidence="9">
    <location>
        <begin position="208"/>
        <end position="219"/>
    </location>
</feature>
<evidence type="ECO:0000313" key="11">
    <source>
        <dbReference type="Proteomes" id="UP000504640"/>
    </source>
</evidence>
<comment type="subcellular location">
    <subcellularLocation>
        <location evidence="1">Nucleus</location>
    </subcellularLocation>
</comment>
<name>A0A6J3GRR8_SAPAP</name>
<feature type="compositionally biased region" description="Basic and acidic residues" evidence="9">
    <location>
        <begin position="229"/>
        <end position="240"/>
    </location>
</feature>
<dbReference type="GO" id="GO:0005634">
    <property type="term" value="C:nucleus"/>
    <property type="evidence" value="ECO:0007669"/>
    <property type="project" value="UniProtKB-SubCell"/>
</dbReference>
<dbReference type="SMART" id="SM00360">
    <property type="entry name" value="RRM"/>
    <property type="match status" value="1"/>
</dbReference>
<evidence type="ECO:0000256" key="6">
    <source>
        <dbReference type="ARBA" id="ARBA00023274"/>
    </source>
</evidence>
<dbReference type="InterPro" id="IPR035979">
    <property type="entry name" value="RBD_domain_sf"/>
</dbReference>
<evidence type="ECO:0000256" key="7">
    <source>
        <dbReference type="ARBA" id="ARBA00045185"/>
    </source>
</evidence>
<dbReference type="CDD" id="cd12603">
    <property type="entry name" value="RRM_hnRNPC"/>
    <property type="match status" value="1"/>
</dbReference>
<dbReference type="InterPro" id="IPR017347">
    <property type="entry name" value="hnRNP_C"/>
</dbReference>
<comment type="function">
    <text evidence="7">Binds pre-mRNA and nucleates the assembly of 40S hnRNP particles. Interacts with poly-U tracts in the 3'-UTR or 5'-UTR of mRNA and modulates the stability and the level of translation of bound mRNA molecules. Single HNRNPC tetramers bind 230-240 nucleotides. Trimers of HNRNPC tetramers bind 700 nucleotides. May play a role in the early steps of spliceosome assembly and pre-mRNA splicing. N6-methyladenosine (m6A) has been shown to alter the local structure in mRNAs and long non-coding RNAs (lncRNAs) via a mechanism named 'm(6)A-switch', facilitating binding of HNRNPC, leading to regulation of mRNA splicing.</text>
</comment>
<evidence type="ECO:0000256" key="4">
    <source>
        <dbReference type="ARBA" id="ARBA00023054"/>
    </source>
</evidence>
<evidence type="ECO:0000256" key="1">
    <source>
        <dbReference type="ARBA" id="ARBA00004123"/>
    </source>
</evidence>
<feature type="compositionally biased region" description="Low complexity" evidence="9">
    <location>
        <begin position="162"/>
        <end position="172"/>
    </location>
</feature>
<dbReference type="PIRSF" id="PIRSF037992">
    <property type="entry name" value="hnRNP-C_Raly"/>
    <property type="match status" value="1"/>
</dbReference>
<dbReference type="Gene3D" id="3.30.70.330">
    <property type="match status" value="1"/>
</dbReference>
<dbReference type="Proteomes" id="UP000504640">
    <property type="component" value="Unplaced"/>
</dbReference>
<dbReference type="GO" id="GO:1990904">
    <property type="term" value="C:ribonucleoprotein complex"/>
    <property type="evidence" value="ECO:0007669"/>
    <property type="project" value="UniProtKB-KW"/>
</dbReference>
<dbReference type="Pfam" id="PF00076">
    <property type="entry name" value="RRM_1"/>
    <property type="match status" value="1"/>
</dbReference>
<evidence type="ECO:0000256" key="8">
    <source>
        <dbReference type="PROSITE-ProRule" id="PRU00176"/>
    </source>
</evidence>
<feature type="compositionally biased region" description="Basic and acidic residues" evidence="9">
    <location>
        <begin position="175"/>
        <end position="187"/>
    </location>
</feature>
<evidence type="ECO:0000256" key="5">
    <source>
        <dbReference type="ARBA" id="ARBA00023242"/>
    </source>
</evidence>
<reference evidence="12" key="1">
    <citation type="submission" date="2025-08" db="UniProtKB">
        <authorList>
            <consortium name="RefSeq"/>
        </authorList>
    </citation>
    <scope>IDENTIFICATION</scope>
    <source>
        <tissue evidence="12">Blood</tissue>
    </source>
</reference>
<keyword evidence="11" id="KW-1185">Reference proteome</keyword>
<dbReference type="RefSeq" id="XP_032120480.1">
    <property type="nucleotide sequence ID" value="XM_032264589.1"/>
</dbReference>
<evidence type="ECO:0000259" key="10">
    <source>
        <dbReference type="PROSITE" id="PS50102"/>
    </source>
</evidence>
<keyword evidence="6" id="KW-0687">Ribonucleoprotein</keyword>
<comment type="similarity">
    <text evidence="2">Belongs to the RRM HNRPC family. RALY subfamily.</text>
</comment>
<dbReference type="PANTHER" id="PTHR13968">
    <property type="entry name" value="HETEROGENEOUS NUCLEAR RIBONUCLEOPROTEIN"/>
    <property type="match status" value="1"/>
</dbReference>
<feature type="compositionally biased region" description="Basic and acidic residues" evidence="9">
    <location>
        <begin position="264"/>
        <end position="274"/>
    </location>
</feature>